<name>A0A7H2BMH8_9MICC</name>
<dbReference type="InterPro" id="IPR052935">
    <property type="entry name" value="Mg2+_PAP"/>
</dbReference>
<dbReference type="PANTHER" id="PTHR28208:SF3">
    <property type="entry name" value="PHOSPHATIDATE PHOSPHATASE APP1"/>
    <property type="match status" value="1"/>
</dbReference>
<keyword evidence="3" id="KW-1185">Reference proteome</keyword>
<evidence type="ECO:0000313" key="3">
    <source>
        <dbReference type="Proteomes" id="UP000516421"/>
    </source>
</evidence>
<accession>A0A7H2BMH8</accession>
<dbReference type="InterPro" id="IPR019236">
    <property type="entry name" value="APP1_cat"/>
</dbReference>
<sequence>MSTTTTNTATVEIEKHHTQPTNLLYRISDHLHQARENRARHHEEEPVIVPSVGYGSAKDGWVRVIARALYKTELFEKVFNSLDSYQTSHETIRGWRSFTAIAISYAPITITVDGQQFKVNTDRGGVLDVKIAIDLEPGIHEVLLHTPGSTIARTTVYIVPPEQKIGVVSDIDDTVMVTALPRPVLAAWNSFVLNEHARTPTPGMSVLMDRIHREYPDAPFMYLSTGAWNIAPTLHRFLTRNAYPKGTFLLTDWGPTTDRWFRSGSAHKVNSLRRLAEEFPEMQWILIGDDGQRDPDVYRGFAVRYPQNVAAILIRNLTLGESVLASGRVWSDNQSKEISRGRLWLEANDGASFIKKLKGLGLLKSTKGEHNKY</sequence>
<dbReference type="Proteomes" id="UP000516421">
    <property type="component" value="Chromosome"/>
</dbReference>
<evidence type="ECO:0000313" key="2">
    <source>
        <dbReference type="EMBL" id="QNV40874.1"/>
    </source>
</evidence>
<protein>
    <submittedName>
        <fullName evidence="2">DUF2183 domain-containing protein</fullName>
    </submittedName>
</protein>
<gene>
    <name evidence="2" type="ORF">IDM48_05715</name>
</gene>
<proteinExistence type="predicted"/>
<dbReference type="RefSeq" id="WP_190618521.1">
    <property type="nucleotide sequence ID" value="NZ_CP061538.1"/>
</dbReference>
<feature type="domain" description="Phosphatidate phosphatase APP1 catalytic" evidence="1">
    <location>
        <begin position="165"/>
        <end position="316"/>
    </location>
</feature>
<organism evidence="2 3">
    <name type="scientific">Rothia amarae</name>
    <dbReference type="NCBI Taxonomy" id="169480"/>
    <lineage>
        <taxon>Bacteria</taxon>
        <taxon>Bacillati</taxon>
        <taxon>Actinomycetota</taxon>
        <taxon>Actinomycetes</taxon>
        <taxon>Micrococcales</taxon>
        <taxon>Micrococcaceae</taxon>
        <taxon>Rothia</taxon>
    </lineage>
</organism>
<dbReference type="PANTHER" id="PTHR28208">
    <property type="entry name" value="PHOSPHATIDATE PHOSPHATASE APP1"/>
    <property type="match status" value="1"/>
</dbReference>
<reference evidence="2 3" key="1">
    <citation type="submission" date="2020-09" db="EMBL/GenBank/DDBJ databases">
        <title>Investigation of environmental microbe.</title>
        <authorList>
            <person name="Ou Y."/>
            <person name="Kang Q."/>
        </authorList>
    </citation>
    <scope>NUCLEOTIDE SEQUENCE [LARGE SCALE GENOMIC DNA]</scope>
    <source>
        <strain evidence="2 3">KJZ-9</strain>
    </source>
</reference>
<dbReference type="EMBL" id="CP061538">
    <property type="protein sequence ID" value="QNV40874.1"/>
    <property type="molecule type" value="Genomic_DNA"/>
</dbReference>
<dbReference type="KEGG" id="rama:IDM48_05715"/>
<dbReference type="Pfam" id="PF09949">
    <property type="entry name" value="APP1_cat"/>
    <property type="match status" value="1"/>
</dbReference>
<dbReference type="AlphaFoldDB" id="A0A7H2BMH8"/>
<evidence type="ECO:0000259" key="1">
    <source>
        <dbReference type="Pfam" id="PF09949"/>
    </source>
</evidence>
<dbReference type="GO" id="GO:0008195">
    <property type="term" value="F:phosphatidate phosphatase activity"/>
    <property type="evidence" value="ECO:0007669"/>
    <property type="project" value="InterPro"/>
</dbReference>